<dbReference type="AlphaFoldDB" id="A0A238JMX9"/>
<dbReference type="EMBL" id="FXYE01000001">
    <property type="protein sequence ID" value="SMX31242.1"/>
    <property type="molecule type" value="Genomic_DNA"/>
</dbReference>
<evidence type="ECO:0000313" key="4">
    <source>
        <dbReference type="Proteomes" id="UP000202922"/>
    </source>
</evidence>
<dbReference type="Proteomes" id="UP000202922">
    <property type="component" value="Unassembled WGS sequence"/>
</dbReference>
<protein>
    <recommendedName>
        <fullName evidence="2">Haem-binding uptake Tiki superfamily ChaN domain-containing protein</fullName>
    </recommendedName>
</protein>
<dbReference type="SUPFAM" id="SSF159501">
    <property type="entry name" value="EreA/ChaN-like"/>
    <property type="match status" value="1"/>
</dbReference>
<dbReference type="Gene3D" id="1.10.8.760">
    <property type="entry name" value="Haem-binding uptake, Tiki superfamily, ChaN, domain 2"/>
    <property type="match status" value="1"/>
</dbReference>
<keyword evidence="4" id="KW-1185">Reference proteome</keyword>
<gene>
    <name evidence="3" type="ORF">COL8621_00349</name>
</gene>
<feature type="domain" description="Haem-binding uptake Tiki superfamily ChaN" evidence="2">
    <location>
        <begin position="30"/>
        <end position="226"/>
    </location>
</feature>
<evidence type="ECO:0000259" key="2">
    <source>
        <dbReference type="Pfam" id="PF04187"/>
    </source>
</evidence>
<proteinExistence type="predicted"/>
<reference evidence="4" key="1">
    <citation type="submission" date="2017-05" db="EMBL/GenBank/DDBJ databases">
        <authorList>
            <person name="Rodrigo-Torres L."/>
            <person name="Arahal R. D."/>
            <person name="Lucena T."/>
        </authorList>
    </citation>
    <scope>NUCLEOTIDE SEQUENCE [LARGE SCALE GENOMIC DNA]</scope>
    <source>
        <strain evidence="4">CECT 8621</strain>
    </source>
</reference>
<feature type="chain" id="PRO_5012375998" description="Haem-binding uptake Tiki superfamily ChaN domain-containing protein" evidence="1">
    <location>
        <begin position="18"/>
        <end position="271"/>
    </location>
</feature>
<dbReference type="Gene3D" id="3.40.50.11550">
    <property type="match status" value="1"/>
</dbReference>
<evidence type="ECO:0000313" key="3">
    <source>
        <dbReference type="EMBL" id="SMX31242.1"/>
    </source>
</evidence>
<dbReference type="CDD" id="cd14727">
    <property type="entry name" value="ChanN-like"/>
    <property type="match status" value="1"/>
</dbReference>
<feature type="signal peptide" evidence="1">
    <location>
        <begin position="1"/>
        <end position="17"/>
    </location>
</feature>
<organism evidence="3 4">
    <name type="scientific">Actibacterium lipolyticum</name>
    <dbReference type="NCBI Taxonomy" id="1524263"/>
    <lineage>
        <taxon>Bacteria</taxon>
        <taxon>Pseudomonadati</taxon>
        <taxon>Pseudomonadota</taxon>
        <taxon>Alphaproteobacteria</taxon>
        <taxon>Rhodobacterales</taxon>
        <taxon>Roseobacteraceae</taxon>
        <taxon>Actibacterium</taxon>
    </lineage>
</organism>
<evidence type="ECO:0000256" key="1">
    <source>
        <dbReference type="SAM" id="SignalP"/>
    </source>
</evidence>
<name>A0A238JMX9_9RHOB</name>
<dbReference type="InterPro" id="IPR007314">
    <property type="entry name" value="Cofac_haem-bd_dom"/>
</dbReference>
<dbReference type="Pfam" id="PF04187">
    <property type="entry name" value="Cofac_haem_bdg"/>
    <property type="match status" value="1"/>
</dbReference>
<dbReference type="RefSeq" id="WP_235823689.1">
    <property type="nucleotide sequence ID" value="NZ_FXYE01000001.1"/>
</dbReference>
<sequence>MKHVISLCCFLAGFAHASSASSQQIAPDALTRLPDADVVILGEIHDNPVHHTNQALALRALQPRAVVFEMLDSDQAARIEDVDRADASALEQALNWGESGWPDFTIYHPVFTASPGAVIYGGGLARAQVRRAITEGAAAVFGPDAGSFDLAEPLDETQQSEREEGQQLAHCNALPPELLPGMVEAQRLRDAGLARAVKQALDETGGPVAVITGNGHARKDWGLAYALNAAAPDVSILSIGQFEDAPDTPTPFDLWLVTPPTEREDPCAAFQ</sequence>
<accession>A0A238JMX9</accession>
<keyword evidence="1" id="KW-0732">Signal</keyword>